<organism evidence="1 2">
    <name type="scientific">Sphenostylis stenocarpa</name>
    <dbReference type="NCBI Taxonomy" id="92480"/>
    <lineage>
        <taxon>Eukaryota</taxon>
        <taxon>Viridiplantae</taxon>
        <taxon>Streptophyta</taxon>
        <taxon>Embryophyta</taxon>
        <taxon>Tracheophyta</taxon>
        <taxon>Spermatophyta</taxon>
        <taxon>Magnoliopsida</taxon>
        <taxon>eudicotyledons</taxon>
        <taxon>Gunneridae</taxon>
        <taxon>Pentapetalae</taxon>
        <taxon>rosids</taxon>
        <taxon>fabids</taxon>
        <taxon>Fabales</taxon>
        <taxon>Fabaceae</taxon>
        <taxon>Papilionoideae</taxon>
        <taxon>50 kb inversion clade</taxon>
        <taxon>NPAAA clade</taxon>
        <taxon>indigoferoid/millettioid clade</taxon>
        <taxon>Phaseoleae</taxon>
        <taxon>Sphenostylis</taxon>
    </lineage>
</organism>
<name>A0AA86RSU0_9FABA</name>
<dbReference type="Proteomes" id="UP001189624">
    <property type="component" value="Chromosome 1"/>
</dbReference>
<accession>A0AA86RSU0</accession>
<keyword evidence="2" id="KW-1185">Reference proteome</keyword>
<dbReference type="EMBL" id="OY731398">
    <property type="protein sequence ID" value="CAJ1783151.1"/>
    <property type="molecule type" value="Genomic_DNA"/>
</dbReference>
<reference evidence="1" key="1">
    <citation type="submission" date="2023-10" db="EMBL/GenBank/DDBJ databases">
        <authorList>
            <person name="Domelevo Entfellner J.-B."/>
        </authorList>
    </citation>
    <scope>NUCLEOTIDE SEQUENCE</scope>
</reference>
<proteinExistence type="predicted"/>
<gene>
    <name evidence="1" type="ORF">AYBTSS11_LOCUS143</name>
</gene>
<dbReference type="AlphaFoldDB" id="A0AA86RSU0"/>
<sequence length="56" mass="6512">MNTALEQHSTLFTVIIMLNEKMSVINKEAWARQFVIIERNISKLNSGGHTLLKVWR</sequence>
<feature type="non-terminal residue" evidence="1">
    <location>
        <position position="56"/>
    </location>
</feature>
<evidence type="ECO:0000313" key="1">
    <source>
        <dbReference type="EMBL" id="CAJ1783151.1"/>
    </source>
</evidence>
<evidence type="ECO:0000313" key="2">
    <source>
        <dbReference type="Proteomes" id="UP001189624"/>
    </source>
</evidence>
<dbReference type="Gramene" id="rna-AYBTSS11_LOCUS143">
    <property type="protein sequence ID" value="CAJ1783151.1"/>
    <property type="gene ID" value="gene-AYBTSS11_LOCUS143"/>
</dbReference>
<protein>
    <submittedName>
        <fullName evidence="1">Uncharacterized protein</fullName>
    </submittedName>
</protein>